<keyword evidence="6" id="KW-1185">Reference proteome</keyword>
<feature type="region of interest" description="Disordered" evidence="4">
    <location>
        <begin position="1"/>
        <end position="26"/>
    </location>
</feature>
<dbReference type="InterPro" id="IPR020904">
    <property type="entry name" value="Sc_DH/Rdtase_CS"/>
</dbReference>
<comment type="caution">
    <text evidence="5">The sequence shown here is derived from an EMBL/GenBank/DDBJ whole genome shotgun (WGS) entry which is preliminary data.</text>
</comment>
<dbReference type="PANTHER" id="PTHR48107:SF16">
    <property type="entry name" value="NADPH-DEPENDENT ALDEHYDE REDUCTASE 1, CHLOROPLASTIC"/>
    <property type="match status" value="1"/>
</dbReference>
<evidence type="ECO:0008006" key="7">
    <source>
        <dbReference type="Google" id="ProtNLM"/>
    </source>
</evidence>
<evidence type="ECO:0000256" key="4">
    <source>
        <dbReference type="SAM" id="MobiDB-lite"/>
    </source>
</evidence>
<gene>
    <name evidence="5" type="ORF">DFH07DRAFT_1068392</name>
</gene>
<dbReference type="Pfam" id="PF13561">
    <property type="entry name" value="adh_short_C2"/>
    <property type="match status" value="1"/>
</dbReference>
<evidence type="ECO:0000256" key="2">
    <source>
        <dbReference type="ARBA" id="ARBA00022857"/>
    </source>
</evidence>
<dbReference type="PRINTS" id="PR00081">
    <property type="entry name" value="GDHRDH"/>
</dbReference>
<keyword evidence="2" id="KW-0521">NADP</keyword>
<dbReference type="EMBL" id="JARJLG010000332">
    <property type="protein sequence ID" value="KAJ7716396.1"/>
    <property type="molecule type" value="Genomic_DNA"/>
</dbReference>
<reference evidence="5" key="1">
    <citation type="submission" date="2023-03" db="EMBL/GenBank/DDBJ databases">
        <title>Massive genome expansion in bonnet fungi (Mycena s.s.) driven by repeated elements and novel gene families across ecological guilds.</title>
        <authorList>
            <consortium name="Lawrence Berkeley National Laboratory"/>
            <person name="Harder C.B."/>
            <person name="Miyauchi S."/>
            <person name="Viragh M."/>
            <person name="Kuo A."/>
            <person name="Thoen E."/>
            <person name="Andreopoulos B."/>
            <person name="Lu D."/>
            <person name="Skrede I."/>
            <person name="Drula E."/>
            <person name="Henrissat B."/>
            <person name="Morin E."/>
            <person name="Kohler A."/>
            <person name="Barry K."/>
            <person name="LaButti K."/>
            <person name="Morin E."/>
            <person name="Salamov A."/>
            <person name="Lipzen A."/>
            <person name="Mereny Z."/>
            <person name="Hegedus B."/>
            <person name="Baldrian P."/>
            <person name="Stursova M."/>
            <person name="Weitz H."/>
            <person name="Taylor A."/>
            <person name="Grigoriev I.V."/>
            <person name="Nagy L.G."/>
            <person name="Martin F."/>
            <person name="Kauserud H."/>
        </authorList>
    </citation>
    <scope>NUCLEOTIDE SEQUENCE</scope>
    <source>
        <strain evidence="5">CBHHK188m</strain>
    </source>
</reference>
<keyword evidence="3" id="KW-0560">Oxidoreductase</keyword>
<evidence type="ECO:0000313" key="6">
    <source>
        <dbReference type="Proteomes" id="UP001215280"/>
    </source>
</evidence>
<protein>
    <recommendedName>
        <fullName evidence="7">Oxidoreductase</fullName>
    </recommendedName>
</protein>
<dbReference type="SUPFAM" id="SSF51735">
    <property type="entry name" value="NAD(P)-binding Rossmann-fold domains"/>
    <property type="match status" value="1"/>
</dbReference>
<accession>A0AAD7MHG0</accession>
<evidence type="ECO:0000313" key="5">
    <source>
        <dbReference type="EMBL" id="KAJ7716396.1"/>
    </source>
</evidence>
<name>A0AAD7MHG0_9AGAR</name>
<dbReference type="InterPro" id="IPR002347">
    <property type="entry name" value="SDR_fam"/>
</dbReference>
<dbReference type="GO" id="GO:0016614">
    <property type="term" value="F:oxidoreductase activity, acting on CH-OH group of donors"/>
    <property type="evidence" value="ECO:0007669"/>
    <property type="project" value="UniProtKB-ARBA"/>
</dbReference>
<dbReference type="Gene3D" id="3.40.50.720">
    <property type="entry name" value="NAD(P)-binding Rossmann-like Domain"/>
    <property type="match status" value="1"/>
</dbReference>
<dbReference type="AlphaFoldDB" id="A0AAD7MHG0"/>
<evidence type="ECO:0000256" key="3">
    <source>
        <dbReference type="ARBA" id="ARBA00023002"/>
    </source>
</evidence>
<sequence>MSDSVVTAYHNFEPQKQGQNLPGTDKAMEPLAEHTRIEKWDENGKPYLEEYIGSGKLKNKKIIISGSDSGIGKSVAIFAAREGADMTVVYLPEEKEDAEDTMSRIEEEGRGCLLVPANLMNDDECKKIIDKHVAKFGRIDVLVNNASKQIQCPDLAEINLDNVRSTFNSNIVGMIALTKFALPHMKRGCTIVNSSSVTAYKGSAGMLDYSATKGAISTFTRSLAMQLMGKGIRVNAVAPGPVYTPLQPASRSDEQMEGWGTGTVPLHKRVAQPAEMASSYIFLASADSNQMTGSVLHINSGQHVGGS</sequence>
<dbReference type="PROSITE" id="PS00061">
    <property type="entry name" value="ADH_SHORT"/>
    <property type="match status" value="1"/>
</dbReference>
<dbReference type="PRINTS" id="PR00080">
    <property type="entry name" value="SDRFAMILY"/>
</dbReference>
<dbReference type="PANTHER" id="PTHR48107">
    <property type="entry name" value="NADPH-DEPENDENT ALDEHYDE REDUCTASE-LIKE PROTEIN, CHLOROPLASTIC-RELATED"/>
    <property type="match status" value="1"/>
</dbReference>
<organism evidence="5 6">
    <name type="scientific">Mycena maculata</name>
    <dbReference type="NCBI Taxonomy" id="230809"/>
    <lineage>
        <taxon>Eukaryota</taxon>
        <taxon>Fungi</taxon>
        <taxon>Dikarya</taxon>
        <taxon>Basidiomycota</taxon>
        <taxon>Agaricomycotina</taxon>
        <taxon>Agaricomycetes</taxon>
        <taxon>Agaricomycetidae</taxon>
        <taxon>Agaricales</taxon>
        <taxon>Marasmiineae</taxon>
        <taxon>Mycenaceae</taxon>
        <taxon>Mycena</taxon>
    </lineage>
</organism>
<dbReference type="FunFam" id="3.40.50.720:FF:000084">
    <property type="entry name" value="Short-chain dehydrogenase reductase"/>
    <property type="match status" value="1"/>
</dbReference>
<dbReference type="InterPro" id="IPR036291">
    <property type="entry name" value="NAD(P)-bd_dom_sf"/>
</dbReference>
<evidence type="ECO:0000256" key="1">
    <source>
        <dbReference type="ARBA" id="ARBA00006484"/>
    </source>
</evidence>
<dbReference type="Proteomes" id="UP001215280">
    <property type="component" value="Unassembled WGS sequence"/>
</dbReference>
<comment type="similarity">
    <text evidence="1">Belongs to the short-chain dehydrogenases/reductases (SDR) family.</text>
</comment>
<proteinExistence type="inferred from homology"/>